<evidence type="ECO:0000313" key="1">
    <source>
        <dbReference type="EMBL" id="MDX3042206.1"/>
    </source>
</evidence>
<accession>A0ABU4MYC1</accession>
<gene>
    <name evidence="1" type="ORF">PV383_34250</name>
</gene>
<dbReference type="EMBL" id="JARAWJ010000035">
    <property type="protein sequence ID" value="MDX3042206.1"/>
    <property type="molecule type" value="Genomic_DNA"/>
</dbReference>
<sequence length="40" mass="4594">MAYQTVIGLHLALIREQRDPLGFRTTSLARHRVSAEGWSR</sequence>
<organism evidence="1 2">
    <name type="scientific">Streptomyces caniscabiei</name>
    <dbReference type="NCBI Taxonomy" id="2746961"/>
    <lineage>
        <taxon>Bacteria</taxon>
        <taxon>Bacillati</taxon>
        <taxon>Actinomycetota</taxon>
        <taxon>Actinomycetes</taxon>
        <taxon>Kitasatosporales</taxon>
        <taxon>Streptomycetaceae</taxon>
        <taxon>Streptomyces</taxon>
    </lineage>
</organism>
<protein>
    <submittedName>
        <fullName evidence="1">Uncharacterized protein</fullName>
    </submittedName>
</protein>
<dbReference type="RefSeq" id="WP_269153810.1">
    <property type="nucleotide sequence ID" value="NZ_JABXWF010000035.1"/>
</dbReference>
<comment type="caution">
    <text evidence="1">The sequence shown here is derived from an EMBL/GenBank/DDBJ whole genome shotgun (WGS) entry which is preliminary data.</text>
</comment>
<proteinExistence type="predicted"/>
<keyword evidence="2" id="KW-1185">Reference proteome</keyword>
<dbReference type="Proteomes" id="UP001282474">
    <property type="component" value="Unassembled WGS sequence"/>
</dbReference>
<name>A0ABU4MYC1_9ACTN</name>
<evidence type="ECO:0000313" key="2">
    <source>
        <dbReference type="Proteomes" id="UP001282474"/>
    </source>
</evidence>
<reference evidence="1 2" key="1">
    <citation type="journal article" date="2023" name="Microb. Genom.">
        <title>Mesoterricola silvestris gen. nov., sp. nov., Mesoterricola sediminis sp. nov., Geothrix oryzae sp. nov., Geothrix edaphica sp. nov., Geothrix rubra sp. nov., and Geothrix limicola sp. nov., six novel members of Acidobacteriota isolated from soils.</title>
        <authorList>
            <person name="Weisberg A.J."/>
            <person name="Pearce E."/>
            <person name="Kramer C.G."/>
            <person name="Chang J.H."/>
            <person name="Clarke C.R."/>
        </authorList>
    </citation>
    <scope>NUCLEOTIDE SEQUENCE [LARGE SCALE GENOMIC DNA]</scope>
    <source>
        <strain evidence="1 2">NE20-4-1</strain>
    </source>
</reference>